<dbReference type="InterPro" id="IPR027417">
    <property type="entry name" value="P-loop_NTPase"/>
</dbReference>
<evidence type="ECO:0000313" key="7">
    <source>
        <dbReference type="EMBL" id="SET73688.1"/>
    </source>
</evidence>
<accession>A0A1I0GRE7</accession>
<comment type="subcellular location">
    <subcellularLocation>
        <location evidence="1">Membrane</location>
    </subcellularLocation>
</comment>
<feature type="domain" description="Dynamin N-terminal" evidence="6">
    <location>
        <begin position="162"/>
        <end position="319"/>
    </location>
</feature>
<evidence type="ECO:0000256" key="2">
    <source>
        <dbReference type="ARBA" id="ARBA00022741"/>
    </source>
</evidence>
<dbReference type="GO" id="GO:0016020">
    <property type="term" value="C:membrane"/>
    <property type="evidence" value="ECO:0007669"/>
    <property type="project" value="UniProtKB-SubCell"/>
</dbReference>
<dbReference type="GO" id="GO:0003924">
    <property type="term" value="F:GTPase activity"/>
    <property type="evidence" value="ECO:0007669"/>
    <property type="project" value="InterPro"/>
</dbReference>
<dbReference type="InterPro" id="IPR045063">
    <property type="entry name" value="Dynamin_N"/>
</dbReference>
<gene>
    <name evidence="7" type="ORF">SAMN04487771_103719</name>
</gene>
<keyword evidence="4" id="KW-0342">GTP-binding</keyword>
<organism evidence="7 8">
    <name type="scientific">[Clostridium] aminophilum</name>
    <dbReference type="NCBI Taxonomy" id="1526"/>
    <lineage>
        <taxon>Bacteria</taxon>
        <taxon>Bacillati</taxon>
        <taxon>Bacillota</taxon>
        <taxon>Clostridia</taxon>
        <taxon>Lachnospirales</taxon>
        <taxon>Lachnospiraceae</taxon>
    </lineage>
</organism>
<keyword evidence="3" id="KW-0378">Hydrolase</keyword>
<dbReference type="Pfam" id="PF00350">
    <property type="entry name" value="Dynamin_N"/>
    <property type="match status" value="1"/>
</dbReference>
<evidence type="ECO:0000256" key="4">
    <source>
        <dbReference type="ARBA" id="ARBA00023134"/>
    </source>
</evidence>
<dbReference type="PANTHER" id="PTHR10465">
    <property type="entry name" value="TRANSMEMBRANE GTPASE FZO1"/>
    <property type="match status" value="1"/>
</dbReference>
<protein>
    <submittedName>
        <fullName evidence="7">Small GTP-binding protein domain-containing protein</fullName>
    </submittedName>
</protein>
<sequence length="435" mass="50491">MKAAMLEIQQYLVLHPVVKMNTELKTKYMALLKHFVSESGSRDVWDKQMLKLYSSKLGVADSEDKIKDLSFLEKFKFFHYRYFLLTDCLFISSFDNSKKGDKALNKIIEFYGERYRKKMQAVFNAFYGTGDRETIATIPGLEPVYKVIWKNRDFYSRAEKRIMITANMSAGKSTLLNALLGKKVNKMQNATCTAKIHYLHNKAGEDGLIYEWDHDLELDATHEILMDDNEANETTEIHVGSRFRSIAETDTKVCFIDTPGVNSSMEKEHREMSNETIKNTKCDLLLYLFNAENIGSDDDIRHLKYVKENYSGDIIFLVNRMDRFKKNVDSVSQTMESVEKDLQKIGFKNPKVYPISAYAAYLAKMSMYGEELSEDEQDDLDFLKRKLSRSEFAYETYYPCEIEVPKDKCNELSDVLVHSGILSLENIIFDQERDH</sequence>
<dbReference type="GO" id="GO:0008053">
    <property type="term" value="P:mitochondrial fusion"/>
    <property type="evidence" value="ECO:0007669"/>
    <property type="project" value="TreeGrafter"/>
</dbReference>
<dbReference type="InterPro" id="IPR027094">
    <property type="entry name" value="Mitofusin_fam"/>
</dbReference>
<keyword evidence="2" id="KW-0547">Nucleotide-binding</keyword>
<name>A0A1I0GRE7_9FIRM</name>
<dbReference type="PANTHER" id="PTHR10465:SF0">
    <property type="entry name" value="SARCALUMENIN"/>
    <property type="match status" value="1"/>
</dbReference>
<dbReference type="Gene3D" id="3.40.50.300">
    <property type="entry name" value="P-loop containing nucleotide triphosphate hydrolases"/>
    <property type="match status" value="1"/>
</dbReference>
<dbReference type="SUPFAM" id="SSF52540">
    <property type="entry name" value="P-loop containing nucleoside triphosphate hydrolases"/>
    <property type="match status" value="1"/>
</dbReference>
<evidence type="ECO:0000259" key="6">
    <source>
        <dbReference type="Pfam" id="PF00350"/>
    </source>
</evidence>
<keyword evidence="5" id="KW-0472">Membrane</keyword>
<dbReference type="EMBL" id="FOIL01000037">
    <property type="protein sequence ID" value="SET73688.1"/>
    <property type="molecule type" value="Genomic_DNA"/>
</dbReference>
<dbReference type="RefSeq" id="WP_074649975.1">
    <property type="nucleotide sequence ID" value="NZ_FOIL01000037.1"/>
</dbReference>
<proteinExistence type="predicted"/>
<evidence type="ECO:0000256" key="3">
    <source>
        <dbReference type="ARBA" id="ARBA00022801"/>
    </source>
</evidence>
<dbReference type="OrthoDB" id="9816479at2"/>
<evidence type="ECO:0000313" key="8">
    <source>
        <dbReference type="Proteomes" id="UP000199820"/>
    </source>
</evidence>
<keyword evidence="8" id="KW-1185">Reference proteome</keyword>
<evidence type="ECO:0000256" key="1">
    <source>
        <dbReference type="ARBA" id="ARBA00004370"/>
    </source>
</evidence>
<dbReference type="Proteomes" id="UP000199820">
    <property type="component" value="Unassembled WGS sequence"/>
</dbReference>
<dbReference type="AlphaFoldDB" id="A0A1I0GRE7"/>
<reference evidence="7 8" key="1">
    <citation type="submission" date="2016-10" db="EMBL/GenBank/DDBJ databases">
        <authorList>
            <person name="de Groot N.N."/>
        </authorList>
    </citation>
    <scope>NUCLEOTIDE SEQUENCE [LARGE SCALE GENOMIC DNA]</scope>
    <source>
        <strain evidence="7 8">KH1P1</strain>
    </source>
</reference>
<dbReference type="GO" id="GO:0005525">
    <property type="term" value="F:GTP binding"/>
    <property type="evidence" value="ECO:0007669"/>
    <property type="project" value="UniProtKB-KW"/>
</dbReference>
<evidence type="ECO:0000256" key="5">
    <source>
        <dbReference type="ARBA" id="ARBA00023136"/>
    </source>
</evidence>